<keyword evidence="3" id="KW-1185">Reference proteome</keyword>
<dbReference type="EMBL" id="BONK01000010">
    <property type="protein sequence ID" value="GIG22280.1"/>
    <property type="molecule type" value="Genomic_DNA"/>
</dbReference>
<dbReference type="AlphaFoldDB" id="A0A919TZZ0"/>
<accession>A0A919TZZ0</accession>
<feature type="compositionally biased region" description="Basic and acidic residues" evidence="1">
    <location>
        <begin position="99"/>
        <end position="117"/>
    </location>
</feature>
<dbReference type="CDD" id="cd00085">
    <property type="entry name" value="HNHc"/>
    <property type="match status" value="1"/>
</dbReference>
<dbReference type="InterPro" id="IPR003615">
    <property type="entry name" value="HNH_nuc"/>
</dbReference>
<gene>
    <name evidence="2" type="ORF">Cch01nite_30040</name>
</gene>
<comment type="caution">
    <text evidence="2">The sequence shown here is derived from an EMBL/GenBank/DDBJ whole genome shotgun (WGS) entry which is preliminary data.</text>
</comment>
<protein>
    <recommendedName>
        <fullName evidence="4">HNH domain-containing protein</fullName>
    </recommendedName>
</protein>
<evidence type="ECO:0000313" key="2">
    <source>
        <dbReference type="EMBL" id="GIG22280.1"/>
    </source>
</evidence>
<proteinExistence type="predicted"/>
<sequence length="117" mass="13526">MGEVHHIRWWDRDGGRTSVANGVLLCVYHHHEVHRLDLTIERRTAPPDGSHRGGGRQRRRDPARPREPDTRLPRGWPVPRYTFWSRAGRIVNAPADDLGPERRHEAWSPDRRPAAAV</sequence>
<feature type="region of interest" description="Disordered" evidence="1">
    <location>
        <begin position="39"/>
        <end position="74"/>
    </location>
</feature>
<feature type="compositionally biased region" description="Basic and acidic residues" evidence="1">
    <location>
        <begin position="60"/>
        <end position="72"/>
    </location>
</feature>
<reference evidence="2" key="1">
    <citation type="submission" date="2021-01" db="EMBL/GenBank/DDBJ databases">
        <title>Whole genome shotgun sequence of Cellulomonas chitinilytica NBRC 110799.</title>
        <authorList>
            <person name="Komaki H."/>
            <person name="Tamura T."/>
        </authorList>
    </citation>
    <scope>NUCLEOTIDE SEQUENCE</scope>
    <source>
        <strain evidence="2">NBRC 110799</strain>
    </source>
</reference>
<feature type="compositionally biased region" description="Basic and acidic residues" evidence="1">
    <location>
        <begin position="39"/>
        <end position="51"/>
    </location>
</feature>
<organism evidence="2 3">
    <name type="scientific">Cellulomonas chitinilytica</name>
    <dbReference type="NCBI Taxonomy" id="398759"/>
    <lineage>
        <taxon>Bacteria</taxon>
        <taxon>Bacillati</taxon>
        <taxon>Actinomycetota</taxon>
        <taxon>Actinomycetes</taxon>
        <taxon>Micrococcales</taxon>
        <taxon>Cellulomonadaceae</taxon>
        <taxon>Cellulomonas</taxon>
    </lineage>
</organism>
<name>A0A919TZZ0_9CELL</name>
<evidence type="ECO:0000313" key="3">
    <source>
        <dbReference type="Proteomes" id="UP000632740"/>
    </source>
</evidence>
<dbReference type="Proteomes" id="UP000632740">
    <property type="component" value="Unassembled WGS sequence"/>
</dbReference>
<evidence type="ECO:0008006" key="4">
    <source>
        <dbReference type="Google" id="ProtNLM"/>
    </source>
</evidence>
<feature type="region of interest" description="Disordered" evidence="1">
    <location>
        <begin position="92"/>
        <end position="117"/>
    </location>
</feature>
<evidence type="ECO:0000256" key="1">
    <source>
        <dbReference type="SAM" id="MobiDB-lite"/>
    </source>
</evidence>